<proteinExistence type="predicted"/>
<keyword evidence="2" id="KW-0489">Methyltransferase</keyword>
<accession>A0A3D9H4H7</accession>
<dbReference type="PANTHER" id="PTHR43861">
    <property type="entry name" value="TRANS-ACONITATE 2-METHYLTRANSFERASE-RELATED"/>
    <property type="match status" value="1"/>
</dbReference>
<dbReference type="CDD" id="cd02440">
    <property type="entry name" value="AdoMet_MTases"/>
    <property type="match status" value="1"/>
</dbReference>
<keyword evidence="3" id="KW-1185">Reference proteome</keyword>
<dbReference type="EMBL" id="QRDV01000003">
    <property type="protein sequence ID" value="RED44403.1"/>
    <property type="molecule type" value="Genomic_DNA"/>
</dbReference>
<dbReference type="OrthoDB" id="9789123at2"/>
<comment type="caution">
    <text evidence="2">The sequence shown here is derived from an EMBL/GenBank/DDBJ whole genome shotgun (WGS) entry which is preliminary data.</text>
</comment>
<evidence type="ECO:0000313" key="3">
    <source>
        <dbReference type="Proteomes" id="UP000256980"/>
    </source>
</evidence>
<dbReference type="Proteomes" id="UP000256980">
    <property type="component" value="Unassembled WGS sequence"/>
</dbReference>
<protein>
    <submittedName>
        <fullName evidence="2">Methyltransferase family protein</fullName>
    </submittedName>
</protein>
<dbReference type="InterPro" id="IPR025714">
    <property type="entry name" value="Methyltranfer_dom"/>
</dbReference>
<organism evidence="2 3">
    <name type="scientific">Winogradskyella eximia</name>
    <dbReference type="NCBI Taxonomy" id="262006"/>
    <lineage>
        <taxon>Bacteria</taxon>
        <taxon>Pseudomonadati</taxon>
        <taxon>Bacteroidota</taxon>
        <taxon>Flavobacteriia</taxon>
        <taxon>Flavobacteriales</taxon>
        <taxon>Flavobacteriaceae</taxon>
        <taxon>Winogradskyella</taxon>
    </lineage>
</organism>
<evidence type="ECO:0000259" key="1">
    <source>
        <dbReference type="Pfam" id="PF13847"/>
    </source>
</evidence>
<dbReference type="GO" id="GO:0008168">
    <property type="term" value="F:methyltransferase activity"/>
    <property type="evidence" value="ECO:0007669"/>
    <property type="project" value="UniProtKB-KW"/>
</dbReference>
<dbReference type="SUPFAM" id="SSF53335">
    <property type="entry name" value="S-adenosyl-L-methionine-dependent methyltransferases"/>
    <property type="match status" value="1"/>
</dbReference>
<reference evidence="2 3" key="1">
    <citation type="submission" date="2018-07" db="EMBL/GenBank/DDBJ databases">
        <title>Genomic Encyclopedia of Type Strains, Phase III (KMG-III): the genomes of soil and plant-associated and newly described type strains.</title>
        <authorList>
            <person name="Whitman W."/>
        </authorList>
    </citation>
    <scope>NUCLEOTIDE SEQUENCE [LARGE SCALE GENOMIC DNA]</scope>
    <source>
        <strain evidence="2 3">CECT 7946</strain>
    </source>
</reference>
<dbReference type="RefSeq" id="WP_115817013.1">
    <property type="nucleotide sequence ID" value="NZ_QRDV01000003.1"/>
</dbReference>
<dbReference type="InterPro" id="IPR029063">
    <property type="entry name" value="SAM-dependent_MTases_sf"/>
</dbReference>
<sequence>MDFSKSHIKNKVIYLTEATNLFSDIYIAVRDKEQRVLTDEDVALLPYIKRNEWEFRIKSTERFINYISSKNEALNILDIGCGNGWFTNALATVSEKNEVIGLDVNSEELEQAARVFERQNLQFVYCDIFKIEDAFIRQFDIITLNSCVQYFLDFKTLFSTLKSFLKPTGEIHIIDSPFYKNDAITEAKKRTLNYYTSIGFPEMASNYFHHSVDDILEFKTLYSNKNKFLNKILLKKDSPFPWLRYKKQ</sequence>
<evidence type="ECO:0000313" key="2">
    <source>
        <dbReference type="EMBL" id="RED44403.1"/>
    </source>
</evidence>
<keyword evidence="2" id="KW-0808">Transferase</keyword>
<dbReference type="Pfam" id="PF13847">
    <property type="entry name" value="Methyltransf_31"/>
    <property type="match status" value="1"/>
</dbReference>
<dbReference type="GO" id="GO:0032259">
    <property type="term" value="P:methylation"/>
    <property type="evidence" value="ECO:0007669"/>
    <property type="project" value="UniProtKB-KW"/>
</dbReference>
<dbReference type="Gene3D" id="3.40.50.150">
    <property type="entry name" value="Vaccinia Virus protein VP39"/>
    <property type="match status" value="1"/>
</dbReference>
<dbReference type="AlphaFoldDB" id="A0A3D9H4H7"/>
<feature type="domain" description="Methyltransferase" evidence="1">
    <location>
        <begin position="71"/>
        <end position="183"/>
    </location>
</feature>
<gene>
    <name evidence="2" type="ORF">DFQ10_10386</name>
</gene>
<name>A0A3D9H4H7_9FLAO</name>